<comment type="caution">
    <text evidence="1">The sequence shown here is derived from an EMBL/GenBank/DDBJ whole genome shotgun (WGS) entry which is preliminary data.</text>
</comment>
<dbReference type="Proteomes" id="UP001162793">
    <property type="component" value="Unassembled WGS sequence"/>
</dbReference>
<evidence type="ECO:0000313" key="2">
    <source>
        <dbReference type="Proteomes" id="UP001162793"/>
    </source>
</evidence>
<reference evidence="2" key="1">
    <citation type="journal article" date="2023" name="Front. Microbiol.">
        <title>Ralstonia chuxiongensis sp. nov., Ralstonia mojiangensis sp. nov., and Ralstonia soli sp. nov., isolated from tobacco fields, are three novel species in the family Burkholderiaceae.</title>
        <authorList>
            <person name="Lu C.H."/>
            <person name="Zhang Y.Y."/>
            <person name="Jiang N."/>
            <person name="Chen W."/>
            <person name="Shao X."/>
            <person name="Zhao Z.M."/>
            <person name="Lu W.L."/>
            <person name="Hu X."/>
            <person name="Xi Y.X."/>
            <person name="Zou S.Y."/>
            <person name="Wei Q.J."/>
            <person name="Lin Z.L."/>
            <person name="Gong L."/>
            <person name="Gai X.T."/>
            <person name="Zhang L.Q."/>
            <person name="Li J.Y."/>
            <person name="Jin Y."/>
            <person name="Xia Z.Y."/>
        </authorList>
    </citation>
    <scope>NUCLEOTIDE SEQUENCE [LARGE SCALE GENOMIC DNA]</scope>
    <source>
        <strain evidence="2">21YRMH01-3</strain>
    </source>
</reference>
<evidence type="ECO:0000313" key="1">
    <source>
        <dbReference type="EMBL" id="MCP1173657.1"/>
    </source>
</evidence>
<sequence length="423" mass="46941">MEFKRSYVLSDIPRPDYDEPVELADDIAVMRSIIGLTLDYRCAALRRIREGADATVEVFSGAMADSARWLVDLKLEFRRATAARHSAADEAQRPAVQLRVTATMSPTRLAAHARTRGLDMAAAVWQDILTSDESTFLALADQSASGRQDNLLPGHFLNPVAQNDAGADALSALRAVEALIEHLVGCSAADRRWLAEQRPWVVSQAETYWEFGHANAIDEVRRMRPTLWAISNGGSERAWSSEDSPELIRFSARLTKAVRAAIYPKTVDRIRLEIRHLKSVPGAAELSLALRLRRIVEDATQRANGVRDAILARVGALEPLVPDALLSRLCELMMHLQNLYPDAPQRAADILQLLLSRGGIRCCGDEFPVSVAEARRLKRNGLVESLAAARQSSRDQHYPLTTRYQPLFELFSPSCQESGQNRS</sequence>
<proteinExistence type="predicted"/>
<accession>A0AA42BL92</accession>
<gene>
    <name evidence="1" type="ORF">NKG59_14940</name>
</gene>
<keyword evidence="2" id="KW-1185">Reference proteome</keyword>
<dbReference type="AlphaFoldDB" id="A0AA42BL92"/>
<dbReference type="EMBL" id="JAMYWC010000004">
    <property type="protein sequence ID" value="MCP1173657.1"/>
    <property type="molecule type" value="Genomic_DNA"/>
</dbReference>
<name>A0AA42BL92_9RALS</name>
<dbReference type="RefSeq" id="WP_253538190.1">
    <property type="nucleotide sequence ID" value="NZ_JAMYWC010000004.1"/>
</dbReference>
<organism evidence="1 2">
    <name type="scientific">Ralstonia chuxiongensis</name>
    <dbReference type="NCBI Taxonomy" id="2957504"/>
    <lineage>
        <taxon>Bacteria</taxon>
        <taxon>Pseudomonadati</taxon>
        <taxon>Pseudomonadota</taxon>
        <taxon>Betaproteobacteria</taxon>
        <taxon>Burkholderiales</taxon>
        <taxon>Burkholderiaceae</taxon>
        <taxon>Ralstonia</taxon>
    </lineage>
</organism>
<protein>
    <submittedName>
        <fullName evidence="1">Uncharacterized protein</fullName>
    </submittedName>
</protein>